<dbReference type="RefSeq" id="WP_099794110.1">
    <property type="nucleotide sequence ID" value="NZ_JBHLYV010000056.1"/>
</dbReference>
<feature type="chain" id="PRO_5013782281" description="DUF4360 domain-containing protein" evidence="1">
    <location>
        <begin position="20"/>
        <end position="198"/>
    </location>
</feature>
<dbReference type="Pfam" id="PF14273">
    <property type="entry name" value="DUF4360"/>
    <property type="match status" value="1"/>
</dbReference>
<dbReference type="InterPro" id="IPR025649">
    <property type="entry name" value="DUF4360"/>
</dbReference>
<evidence type="ECO:0000313" key="3">
    <source>
        <dbReference type="Proteomes" id="UP000230390"/>
    </source>
</evidence>
<dbReference type="AlphaFoldDB" id="A0A2G8T761"/>
<accession>A0A2G8T761</accession>
<dbReference type="EMBL" id="PDOC01000070">
    <property type="protein sequence ID" value="PIL41890.1"/>
    <property type="molecule type" value="Genomic_DNA"/>
</dbReference>
<protein>
    <recommendedName>
        <fullName evidence="4">DUF4360 domain-containing protein</fullName>
    </recommendedName>
</protein>
<dbReference type="PANTHER" id="PTHR38847:SF1">
    <property type="entry name" value="PSEUDOURIDINE SYNTHASE RSUA_RLUA-LIKE DOMAIN-CONTAINING PROTEIN"/>
    <property type="match status" value="1"/>
</dbReference>
<feature type="signal peptide" evidence="1">
    <location>
        <begin position="1"/>
        <end position="19"/>
    </location>
</feature>
<name>A0A2G8T761_9BURK</name>
<dbReference type="PROSITE" id="PS51257">
    <property type="entry name" value="PROKAR_LIPOPROTEIN"/>
    <property type="match status" value="1"/>
</dbReference>
<comment type="caution">
    <text evidence="2">The sequence shown here is derived from an EMBL/GenBank/DDBJ whole genome shotgun (WGS) entry which is preliminary data.</text>
</comment>
<keyword evidence="1" id="KW-0732">Signal</keyword>
<organism evidence="2 3">
    <name type="scientific">Massilia eurypsychrophila</name>
    <dbReference type="NCBI Taxonomy" id="1485217"/>
    <lineage>
        <taxon>Bacteria</taxon>
        <taxon>Pseudomonadati</taxon>
        <taxon>Pseudomonadota</taxon>
        <taxon>Betaproteobacteria</taxon>
        <taxon>Burkholderiales</taxon>
        <taxon>Oxalobacteraceae</taxon>
        <taxon>Telluria group</taxon>
        <taxon>Massilia</taxon>
    </lineage>
</organism>
<reference evidence="2 3" key="1">
    <citation type="submission" date="2017-10" db="EMBL/GenBank/DDBJ databases">
        <title>Massilia psychrophilum sp. nov., a novel purple-pigmented bacterium isolated from Tianshan glacier, Xinjiang Municipality, China.</title>
        <authorList>
            <person name="Wang H."/>
        </authorList>
    </citation>
    <scope>NUCLEOTIDE SEQUENCE [LARGE SCALE GENOMIC DNA]</scope>
    <source>
        <strain evidence="2 3">JCM 30074</strain>
    </source>
</reference>
<dbReference type="OrthoDB" id="9152020at2"/>
<sequence>MKSKIFLLSALVCASPAFAADDISLGTPGYGGTGCPAGSVSVTLSPDAKSLSLLFDKYQIAVGGNTGKSFDRKSCNIAIPVHVPQGMSVAVMKIDYRGFNRLPTQSSSQFNVEYFFAGTRGPSFQRSFRGALDEDYLINNDLVAESMVWSGCGADVNLRTNSSMKVQTTGNREAMSSIDSQDVNAAIIYQLQWRKCGS</sequence>
<evidence type="ECO:0000313" key="2">
    <source>
        <dbReference type="EMBL" id="PIL41890.1"/>
    </source>
</evidence>
<evidence type="ECO:0008006" key="4">
    <source>
        <dbReference type="Google" id="ProtNLM"/>
    </source>
</evidence>
<evidence type="ECO:0000256" key="1">
    <source>
        <dbReference type="SAM" id="SignalP"/>
    </source>
</evidence>
<keyword evidence="3" id="KW-1185">Reference proteome</keyword>
<dbReference type="Proteomes" id="UP000230390">
    <property type="component" value="Unassembled WGS sequence"/>
</dbReference>
<gene>
    <name evidence="2" type="ORF">CR105_27295</name>
</gene>
<dbReference type="PANTHER" id="PTHR38847">
    <property type="match status" value="1"/>
</dbReference>
<proteinExistence type="predicted"/>